<comment type="subcellular location">
    <subcellularLocation>
        <location evidence="2 7">Cytoplasm</location>
    </subcellularLocation>
</comment>
<dbReference type="EMBL" id="QMQX01000057">
    <property type="protein sequence ID" value="RLE52343.1"/>
    <property type="molecule type" value="Genomic_DNA"/>
</dbReference>
<dbReference type="PANTHER" id="PTHR28511">
    <property type="entry name" value="ENDONUCLEASE V"/>
    <property type="match status" value="1"/>
</dbReference>
<keyword evidence="6 7" id="KW-0378">Hydrolase</keyword>
<feature type="site" description="Interaction with target DNA" evidence="7">
    <location>
        <position position="78"/>
    </location>
</feature>
<sequence>MNKPWAVFSVKKAREAQKRISSKVIEEDFVDVGSINSVCGLDVAYSGNKAVGACVCLRFSDLNVIDRSYATIDVRFPYIPTLLSFREAPAMYLAVKKLKLKPDLIMVNGHGLLHPYKCGIATHLGVVLNTPSIGVAKRRLYGSLNGILFDGVKLIIDENGKSIGAEVRREGFEPIYVSVGNKIRLESAVRIALKLLRKHRLPEPLRLAHEYATKLTREFKREK</sequence>
<dbReference type="GO" id="GO:0005737">
    <property type="term" value="C:cytoplasm"/>
    <property type="evidence" value="ECO:0007669"/>
    <property type="project" value="UniProtKB-SubCell"/>
</dbReference>
<dbReference type="Proteomes" id="UP000272051">
    <property type="component" value="Unassembled WGS sequence"/>
</dbReference>
<evidence type="ECO:0000256" key="1">
    <source>
        <dbReference type="ARBA" id="ARBA00001835"/>
    </source>
</evidence>
<comment type="caution">
    <text evidence="8">The sequence shown here is derived from an EMBL/GenBank/DDBJ whole genome shotgun (WGS) entry which is preliminary data.</text>
</comment>
<dbReference type="AlphaFoldDB" id="A0A497ETP1"/>
<comment type="similarity">
    <text evidence="7">Belongs to the endonuclease V family.</text>
</comment>
<dbReference type="HAMAP" id="MF_00801">
    <property type="entry name" value="Endonuclease_5"/>
    <property type="match status" value="1"/>
</dbReference>
<dbReference type="CDD" id="cd06559">
    <property type="entry name" value="Endonuclease_V"/>
    <property type="match status" value="1"/>
</dbReference>
<dbReference type="Proteomes" id="UP000278475">
    <property type="component" value="Unassembled WGS sequence"/>
</dbReference>
<evidence type="ECO:0000313" key="9">
    <source>
        <dbReference type="EMBL" id="RLE52343.1"/>
    </source>
</evidence>
<evidence type="ECO:0000313" key="10">
    <source>
        <dbReference type="Proteomes" id="UP000272051"/>
    </source>
</evidence>
<dbReference type="EMBL" id="QMQV01000001">
    <property type="protein sequence ID" value="RLE50743.1"/>
    <property type="molecule type" value="Genomic_DNA"/>
</dbReference>
<evidence type="ECO:0000256" key="3">
    <source>
        <dbReference type="ARBA" id="ARBA00022490"/>
    </source>
</evidence>
<accession>A0A497ETP1</accession>
<dbReference type="GO" id="GO:0003727">
    <property type="term" value="F:single-stranded RNA binding"/>
    <property type="evidence" value="ECO:0007669"/>
    <property type="project" value="TreeGrafter"/>
</dbReference>
<feature type="binding site" evidence="7">
    <location>
        <position position="42"/>
    </location>
    <ligand>
        <name>Mg(2+)</name>
        <dbReference type="ChEBI" id="CHEBI:18420"/>
    </ligand>
</feature>
<gene>
    <name evidence="7" type="primary">nfi</name>
    <name evidence="8" type="ORF">DRJ31_00195</name>
    <name evidence="9" type="ORF">DRJ33_04055</name>
</gene>
<evidence type="ECO:0000256" key="6">
    <source>
        <dbReference type="ARBA" id="ARBA00022801"/>
    </source>
</evidence>
<name>A0A497ETP1_9CREN</name>
<dbReference type="PANTHER" id="PTHR28511:SF1">
    <property type="entry name" value="ENDONUCLEASE V"/>
    <property type="match status" value="1"/>
</dbReference>
<keyword evidence="4 7" id="KW-0540">Nuclease</keyword>
<comment type="catalytic activity">
    <reaction evidence="1 7">
        <text>Endonucleolytic cleavage at apurinic or apyrimidinic sites to products with a 5'-phosphate.</text>
        <dbReference type="EC" id="3.1.21.7"/>
    </reaction>
</comment>
<evidence type="ECO:0000256" key="7">
    <source>
        <dbReference type="HAMAP-Rule" id="MF_00801"/>
    </source>
</evidence>
<proteinExistence type="inferred from homology"/>
<dbReference type="GO" id="GO:0016891">
    <property type="term" value="F:RNA endonuclease activity producing 5'-phosphomonoesters, hydrolytic mechanism"/>
    <property type="evidence" value="ECO:0007669"/>
    <property type="project" value="TreeGrafter"/>
</dbReference>
<feature type="binding site" evidence="7">
    <location>
        <position position="108"/>
    </location>
    <ligand>
        <name>Mg(2+)</name>
        <dbReference type="ChEBI" id="CHEBI:18420"/>
    </ligand>
</feature>
<keyword evidence="7" id="KW-0227">DNA damage</keyword>
<dbReference type="Pfam" id="PF04493">
    <property type="entry name" value="Endonuclease_5"/>
    <property type="match status" value="1"/>
</dbReference>
<keyword evidence="7" id="KW-0234">DNA repair</keyword>
<dbReference type="Gene3D" id="3.30.2170.10">
    <property type="entry name" value="archaeoglobus fulgidus dsm 4304 superfamily"/>
    <property type="match status" value="1"/>
</dbReference>
<evidence type="ECO:0000313" key="11">
    <source>
        <dbReference type="Proteomes" id="UP000278475"/>
    </source>
</evidence>
<protein>
    <recommendedName>
        <fullName evidence="7">Endonuclease V</fullName>
        <ecNumber evidence="7">3.1.21.7</ecNumber>
    </recommendedName>
    <alternativeName>
        <fullName evidence="7">Deoxyinosine 3'endonuclease</fullName>
    </alternativeName>
    <alternativeName>
        <fullName evidence="7">Deoxyribonuclease V</fullName>
        <shortName evidence="7">DNase V</shortName>
    </alternativeName>
</protein>
<organism evidence="8 11">
    <name type="scientific">Thermoproteota archaeon</name>
    <dbReference type="NCBI Taxonomy" id="2056631"/>
    <lineage>
        <taxon>Archaea</taxon>
        <taxon>Thermoproteota</taxon>
    </lineage>
</organism>
<evidence type="ECO:0000313" key="8">
    <source>
        <dbReference type="EMBL" id="RLE50743.1"/>
    </source>
</evidence>
<dbReference type="GO" id="GO:0000287">
    <property type="term" value="F:magnesium ion binding"/>
    <property type="evidence" value="ECO:0007669"/>
    <property type="project" value="UniProtKB-UniRule"/>
</dbReference>
<keyword evidence="7" id="KW-0460">Magnesium</keyword>
<dbReference type="GO" id="GO:0006281">
    <property type="term" value="P:DNA repair"/>
    <property type="evidence" value="ECO:0007669"/>
    <property type="project" value="UniProtKB-UniRule"/>
</dbReference>
<comment type="cofactor">
    <cofactor evidence="7">
        <name>Mg(2+)</name>
        <dbReference type="ChEBI" id="CHEBI:18420"/>
    </cofactor>
</comment>
<evidence type="ECO:0000256" key="2">
    <source>
        <dbReference type="ARBA" id="ARBA00004496"/>
    </source>
</evidence>
<dbReference type="InterPro" id="IPR007581">
    <property type="entry name" value="Endonuclease-V"/>
</dbReference>
<evidence type="ECO:0000256" key="4">
    <source>
        <dbReference type="ARBA" id="ARBA00022722"/>
    </source>
</evidence>
<dbReference type="GO" id="GO:0043737">
    <property type="term" value="F:deoxyribonuclease V activity"/>
    <property type="evidence" value="ECO:0007669"/>
    <property type="project" value="UniProtKB-UniRule"/>
</dbReference>
<comment type="function">
    <text evidence="7">DNA repair enzyme involved in the repair of deaminated bases. Selectively cleaves double-stranded DNA at the second phosphodiester bond 3' to a deoxyinosine leaving behind the intact lesion on the nicked DNA.</text>
</comment>
<keyword evidence="7" id="KW-0479">Metal-binding</keyword>
<keyword evidence="5 7" id="KW-0255">Endonuclease</keyword>
<evidence type="ECO:0000256" key="5">
    <source>
        <dbReference type="ARBA" id="ARBA00022759"/>
    </source>
</evidence>
<reference evidence="10 11" key="1">
    <citation type="submission" date="2018-06" db="EMBL/GenBank/DDBJ databases">
        <title>Extensive metabolic versatility and redundancy in microbially diverse, dynamic hydrothermal sediments.</title>
        <authorList>
            <person name="Dombrowski N."/>
            <person name="Teske A."/>
            <person name="Baker B.J."/>
        </authorList>
    </citation>
    <scope>NUCLEOTIDE SEQUENCE [LARGE SCALE GENOMIC DNA]</scope>
    <source>
        <strain evidence="9">B34_G17</strain>
        <strain evidence="8">B66_G16</strain>
    </source>
</reference>
<dbReference type="EC" id="3.1.21.7" evidence="7"/>
<keyword evidence="3 7" id="KW-0963">Cytoplasm</keyword>